<gene>
    <name evidence="5" type="ORF">PA27867_2872</name>
</gene>
<feature type="active site" description="Nucleophile" evidence="3">
    <location>
        <position position="264"/>
    </location>
</feature>
<dbReference type="PANTHER" id="PTHR12737:SF9">
    <property type="entry name" value="DIMETHYLARGININASE"/>
    <property type="match status" value="1"/>
</dbReference>
<dbReference type="PATRIC" id="fig|670052.7.peg.2950"/>
<dbReference type="Proteomes" id="UP000092582">
    <property type="component" value="Chromosome 1"/>
</dbReference>
<dbReference type="STRING" id="670052.PA27867_2872"/>
<dbReference type="GO" id="GO:0016403">
    <property type="term" value="F:dimethylargininase activity"/>
    <property type="evidence" value="ECO:0007669"/>
    <property type="project" value="TreeGrafter"/>
</dbReference>
<evidence type="ECO:0000256" key="3">
    <source>
        <dbReference type="PIRSR" id="PIRSR633199-1"/>
    </source>
</evidence>
<dbReference type="SUPFAM" id="SSF55909">
    <property type="entry name" value="Pentein"/>
    <property type="match status" value="1"/>
</dbReference>
<dbReference type="GO" id="GO:0006525">
    <property type="term" value="P:arginine metabolic process"/>
    <property type="evidence" value="ECO:0007669"/>
    <property type="project" value="TreeGrafter"/>
</dbReference>
<evidence type="ECO:0000256" key="2">
    <source>
        <dbReference type="ARBA" id="ARBA00022801"/>
    </source>
</evidence>
<dbReference type="OrthoDB" id="3196313at2"/>
<dbReference type="RefSeq" id="WP_066597477.1">
    <property type="nucleotide sequence ID" value="NZ_CP016282.1"/>
</dbReference>
<organism evidence="5 6">
    <name type="scientific">Cryobacterium arcticum</name>
    <dbReference type="NCBI Taxonomy" id="670052"/>
    <lineage>
        <taxon>Bacteria</taxon>
        <taxon>Bacillati</taxon>
        <taxon>Actinomycetota</taxon>
        <taxon>Actinomycetes</taxon>
        <taxon>Micrococcales</taxon>
        <taxon>Microbacteriaceae</taxon>
        <taxon>Cryobacterium</taxon>
    </lineage>
</organism>
<keyword evidence="2" id="KW-0378">Hydrolase</keyword>
<evidence type="ECO:0000256" key="1">
    <source>
        <dbReference type="ARBA" id="ARBA00008532"/>
    </source>
</evidence>
<dbReference type="GO" id="GO:0016740">
    <property type="term" value="F:transferase activity"/>
    <property type="evidence" value="ECO:0007669"/>
    <property type="project" value="UniProtKB-KW"/>
</dbReference>
<protein>
    <submittedName>
        <fullName evidence="5">Amidinotransferase</fullName>
    </submittedName>
</protein>
<dbReference type="GO" id="GO:0000052">
    <property type="term" value="P:citrulline metabolic process"/>
    <property type="evidence" value="ECO:0007669"/>
    <property type="project" value="TreeGrafter"/>
</dbReference>
<dbReference type="Gene3D" id="3.75.10.10">
    <property type="entry name" value="L-arginine/glycine Amidinotransferase, Chain A"/>
    <property type="match status" value="1"/>
</dbReference>
<dbReference type="NCBIfam" id="NF045660">
    <property type="entry name" value="DiMthArgaseDdahStm"/>
    <property type="match status" value="1"/>
</dbReference>
<dbReference type="AlphaFoldDB" id="A0A1B1BMC6"/>
<dbReference type="PANTHER" id="PTHR12737">
    <property type="entry name" value="DIMETHYLARGININE DIMETHYLAMINOHYDROLASE"/>
    <property type="match status" value="1"/>
</dbReference>
<dbReference type="KEGG" id="cart:PA27867_2872"/>
<accession>A0A1B1BMC6</accession>
<sequence>MTTSGDSGLPTDTTPTGAGKRALVRRPVDILAEGQITHIDRVPIDLELARSQWEGYVAALQAEGWATTEVAPAPDQPDSVFIEDAVILFGGTAVVASPGAPSRRGETAAAEAAVRDLDLTVHRLESPGTLDGGDVLKVGRTVYVGQSLRTNAEGAAQLAAIVEPLGYTVVTVPVTRALHLKTAITALPDGTIIGYPPLVDDPGLFEKFLPVPEAEGTAVVILDENTLLMSAAAPQTAALLIGLGYRTVTVDITEFEKLEGCVTCLSVRVR</sequence>
<feature type="active site" description="Proton donor" evidence="3">
    <location>
        <position position="179"/>
    </location>
</feature>
<proteinExistence type="inferred from homology"/>
<reference evidence="5 6" key="1">
    <citation type="submission" date="2016-06" db="EMBL/GenBank/DDBJ databases">
        <title>Genome sequencing of Cryobacterium arcticum PAMC 27867.</title>
        <authorList>
            <person name="Lee J."/>
            <person name="Kim O.-S."/>
        </authorList>
    </citation>
    <scope>NUCLEOTIDE SEQUENCE [LARGE SCALE GENOMIC DNA]</scope>
    <source>
        <strain evidence="5 6">PAMC 27867</strain>
    </source>
</reference>
<name>A0A1B1BMC6_9MICO</name>
<dbReference type="Pfam" id="PF02274">
    <property type="entry name" value="ADI"/>
    <property type="match status" value="1"/>
</dbReference>
<dbReference type="GO" id="GO:0045429">
    <property type="term" value="P:positive regulation of nitric oxide biosynthetic process"/>
    <property type="evidence" value="ECO:0007669"/>
    <property type="project" value="TreeGrafter"/>
</dbReference>
<keyword evidence="6" id="KW-1185">Reference proteome</keyword>
<feature type="region of interest" description="Disordered" evidence="4">
    <location>
        <begin position="1"/>
        <end position="21"/>
    </location>
</feature>
<comment type="similarity">
    <text evidence="1">Belongs to the DDAH family.</text>
</comment>
<dbReference type="EMBL" id="CP016282">
    <property type="protein sequence ID" value="ANP73810.1"/>
    <property type="molecule type" value="Genomic_DNA"/>
</dbReference>
<feature type="compositionally biased region" description="Polar residues" evidence="4">
    <location>
        <begin position="1"/>
        <end position="16"/>
    </location>
</feature>
<keyword evidence="5" id="KW-0808">Transferase</keyword>
<dbReference type="GO" id="GO:0016597">
    <property type="term" value="F:amino acid binding"/>
    <property type="evidence" value="ECO:0007669"/>
    <property type="project" value="TreeGrafter"/>
</dbReference>
<evidence type="ECO:0000313" key="5">
    <source>
        <dbReference type="EMBL" id="ANP73810.1"/>
    </source>
</evidence>
<dbReference type="InterPro" id="IPR033199">
    <property type="entry name" value="DDAH-like"/>
</dbReference>
<evidence type="ECO:0000313" key="6">
    <source>
        <dbReference type="Proteomes" id="UP000092582"/>
    </source>
</evidence>
<evidence type="ECO:0000256" key="4">
    <source>
        <dbReference type="SAM" id="MobiDB-lite"/>
    </source>
</evidence>